<evidence type="ECO:0000313" key="2">
    <source>
        <dbReference type="Proteomes" id="UP000235963"/>
    </source>
</evidence>
<dbReference type="InterPro" id="IPR050238">
    <property type="entry name" value="DNA_Rep/Repair_Clamp_Loader"/>
</dbReference>
<accession>A0A2N8LBJ4</accession>
<dbReference type="EMBL" id="LOCM01000024">
    <property type="protein sequence ID" value="PND47526.1"/>
    <property type="molecule type" value="Genomic_DNA"/>
</dbReference>
<dbReference type="Gene3D" id="3.40.50.300">
    <property type="entry name" value="P-loop containing nucleotide triphosphate hydrolases"/>
    <property type="match status" value="1"/>
</dbReference>
<dbReference type="GO" id="GO:0006261">
    <property type="term" value="P:DNA-templated DNA replication"/>
    <property type="evidence" value="ECO:0007669"/>
    <property type="project" value="TreeGrafter"/>
</dbReference>
<dbReference type="OrthoDB" id="9810148at2"/>
<dbReference type="SUPFAM" id="SSF52540">
    <property type="entry name" value="P-loop containing nucleoside triphosphate hydrolases"/>
    <property type="match status" value="1"/>
</dbReference>
<sequence>MTVEQLAPQAFASFTQILAKKRLNHAYLFVGDFANLDMALYLAQAVFCQETQAGLPCGHCRACQLIAAREFSDVTLLEPSGQVIKTEAVKEMMKNFSRTGYESEKQVFIIKDSEKMHVNAANALLKYIEEPQSDSYIFLLTNDDNLVLPTIKSRTQIFHFPKNEALLSQQAQEAGSLKSQADMLAKLAKNPSDLVELLKDPKLLEWMTICQRFIGHLLKNQDQAYLEVSRLVSIAPEKKDQDVILKLLTFYLAAEYGQDRAMHYLDGLFLARQMWQSNVSFQNTLEFMVLS</sequence>
<protein>
    <submittedName>
        <fullName evidence="1">DNA polymerase III subunit delta</fullName>
    </submittedName>
</protein>
<gene>
    <name evidence="1" type="ORF">AT575_06425</name>
</gene>
<dbReference type="PANTHER" id="PTHR11669">
    <property type="entry name" value="REPLICATION FACTOR C / DNA POLYMERASE III GAMMA-TAU SUBUNIT"/>
    <property type="match status" value="1"/>
</dbReference>
<name>A0A2N8LBJ4_9STRE</name>
<dbReference type="RefSeq" id="WP_102777662.1">
    <property type="nucleotide sequence ID" value="NZ_CBCSGP010000005.1"/>
</dbReference>
<keyword evidence="2" id="KW-1185">Reference proteome</keyword>
<dbReference type="PANTHER" id="PTHR11669:SF8">
    <property type="entry name" value="DNA POLYMERASE III SUBUNIT DELTA"/>
    <property type="match status" value="1"/>
</dbReference>
<dbReference type="Pfam" id="PF13177">
    <property type="entry name" value="DNA_pol3_delta2"/>
    <property type="match status" value="1"/>
</dbReference>
<dbReference type="AlphaFoldDB" id="A0A2N8LBJ4"/>
<evidence type="ECO:0000313" key="1">
    <source>
        <dbReference type="EMBL" id="PND47526.1"/>
    </source>
</evidence>
<reference evidence="1 2" key="1">
    <citation type="submission" date="2015-12" db="EMBL/GenBank/DDBJ databases">
        <title>Streptococcus penaeicida sp. nov.</title>
        <authorList>
            <person name="Gomez-Gil B."/>
            <person name="Morales-Covarrubias M."/>
        </authorList>
    </citation>
    <scope>NUCLEOTIDE SEQUENCE [LARGE SCALE GENOMIC DNA]</scope>
    <source>
        <strain evidence="1 2">CAIM 1838</strain>
    </source>
</reference>
<organism evidence="1 2">
    <name type="scientific">Streptococcus penaeicida</name>
    <dbReference type="NCBI Taxonomy" id="1765960"/>
    <lineage>
        <taxon>Bacteria</taxon>
        <taxon>Bacillati</taxon>
        <taxon>Bacillota</taxon>
        <taxon>Bacilli</taxon>
        <taxon>Lactobacillales</taxon>
        <taxon>Streptococcaceae</taxon>
        <taxon>Streptococcus</taxon>
    </lineage>
</organism>
<dbReference type="Proteomes" id="UP000235963">
    <property type="component" value="Unassembled WGS sequence"/>
</dbReference>
<dbReference type="NCBIfam" id="NF005581">
    <property type="entry name" value="PRK07276.1"/>
    <property type="match status" value="1"/>
</dbReference>
<comment type="caution">
    <text evidence="1">The sequence shown here is derived from an EMBL/GenBank/DDBJ whole genome shotgun (WGS) entry which is preliminary data.</text>
</comment>
<dbReference type="InterPro" id="IPR027417">
    <property type="entry name" value="P-loop_NTPase"/>
</dbReference>
<proteinExistence type="predicted"/>